<dbReference type="InterPro" id="IPR036112">
    <property type="entry name" value="ComA_synth_sf"/>
</dbReference>
<reference evidence="2" key="1">
    <citation type="submission" date="2015-01" db="EMBL/GenBank/DDBJ databases">
        <title>Comparative genome analysis of Bacillus coagulans HM-08, Clostridium butyricum HM-68, Bacillus subtilis HM-66 and Bacillus licheniformis BL-09.</title>
        <authorList>
            <person name="Zhang H."/>
        </authorList>
    </citation>
    <scope>NUCLEOTIDE SEQUENCE [LARGE SCALE GENOMIC DNA]</scope>
    <source>
        <strain evidence="2">HM-08</strain>
    </source>
</reference>
<dbReference type="Proteomes" id="UP000032024">
    <property type="component" value="Chromosome"/>
</dbReference>
<name>A0A0C5C855_HEYCO</name>
<reference evidence="5" key="4">
    <citation type="submission" date="2016-01" db="EMBL/GenBank/DDBJ databases">
        <authorList>
            <person name="Mitreva M."/>
            <person name="Pepin K.H."/>
            <person name="Mihindukulasuriya K.A."/>
            <person name="Fulton R."/>
            <person name="Fronick C."/>
            <person name="O'Laughlin M."/>
            <person name="Miner T."/>
            <person name="Herter B."/>
            <person name="Rosa B.A."/>
            <person name="Cordes M."/>
            <person name="Tomlinson C."/>
            <person name="Wollam A."/>
            <person name="Palsikar V.B."/>
            <person name="Mardis E.R."/>
            <person name="Wilson R.K."/>
        </authorList>
    </citation>
    <scope>NUCLEOTIDE SEQUENCE [LARGE SCALE GENOMIC DNA]</scope>
    <source>
        <strain evidence="5">GED7749B</strain>
    </source>
</reference>
<dbReference type="AlphaFoldDB" id="A0A0C5C855"/>
<proteinExistence type="inferred from homology"/>
<evidence type="ECO:0000313" key="3">
    <source>
        <dbReference type="EMBL" id="KWZ81060.1"/>
    </source>
</evidence>
<dbReference type="STRING" id="1398.AB434_3056"/>
<gene>
    <name evidence="3" type="ORF">HMPREF3213_02145</name>
    <name evidence="2" type="ORF">SB48_HM08orf03535</name>
</gene>
<dbReference type="EMBL" id="LRPN01000082">
    <property type="protein sequence ID" value="KWZ81060.1"/>
    <property type="molecule type" value="Genomic_DNA"/>
</dbReference>
<evidence type="ECO:0000313" key="5">
    <source>
        <dbReference type="Proteomes" id="UP000070376"/>
    </source>
</evidence>
<evidence type="ECO:0000313" key="4">
    <source>
        <dbReference type="Proteomes" id="UP000032024"/>
    </source>
</evidence>
<evidence type="ECO:0000256" key="1">
    <source>
        <dbReference type="ARBA" id="ARBA00010424"/>
    </source>
</evidence>
<dbReference type="Gene3D" id="3.20.20.70">
    <property type="entry name" value="Aldolase class I"/>
    <property type="match status" value="1"/>
</dbReference>
<dbReference type="Proteomes" id="UP000070376">
    <property type="component" value="Unassembled WGS sequence"/>
</dbReference>
<accession>A0A0C5C855</accession>
<dbReference type="InterPro" id="IPR003830">
    <property type="entry name" value="ComA_synth"/>
</dbReference>
<organism evidence="3 5">
    <name type="scientific">Heyndrickxia coagulans</name>
    <name type="common">Weizmannia coagulans</name>
    <dbReference type="NCBI Taxonomy" id="1398"/>
    <lineage>
        <taxon>Bacteria</taxon>
        <taxon>Bacillati</taxon>
        <taxon>Bacillota</taxon>
        <taxon>Bacilli</taxon>
        <taxon>Bacillales</taxon>
        <taxon>Bacillaceae</taxon>
        <taxon>Heyndrickxia</taxon>
    </lineage>
</organism>
<evidence type="ECO:0000313" key="2">
    <source>
        <dbReference type="EMBL" id="AJO23036.1"/>
    </source>
</evidence>
<dbReference type="PANTHER" id="PTHR48413:SF1">
    <property type="entry name" value="PROTEIN HEAT-STRESS-ASSOCIATED 32"/>
    <property type="match status" value="1"/>
</dbReference>
<dbReference type="PATRIC" id="fig|1398.18.peg.2234"/>
<dbReference type="SUPFAM" id="SSF102110">
    <property type="entry name" value="(2r)-phospho-3-sulfolactate synthase ComA"/>
    <property type="match status" value="1"/>
</dbReference>
<protein>
    <submittedName>
        <fullName evidence="2 3">Phosphosulfolactate synthase</fullName>
    </submittedName>
</protein>
<dbReference type="Pfam" id="PF02679">
    <property type="entry name" value="ComA"/>
    <property type="match status" value="1"/>
</dbReference>
<dbReference type="RefSeq" id="WP_017550372.1">
    <property type="nucleotide sequence ID" value="NZ_CP010525.1"/>
</dbReference>
<keyword evidence="4" id="KW-1185">Reference proteome</keyword>
<dbReference type="PANTHER" id="PTHR48413">
    <property type="match status" value="1"/>
</dbReference>
<reference evidence="3" key="3">
    <citation type="submission" date="2016-01" db="EMBL/GenBank/DDBJ databases">
        <authorList>
            <person name="Oliw E.H."/>
        </authorList>
    </citation>
    <scope>NUCLEOTIDE SEQUENCE [LARGE SCALE GENOMIC DNA]</scope>
    <source>
        <strain evidence="3">GED7749B</strain>
    </source>
</reference>
<comment type="similarity">
    <text evidence="1">Belongs to the phosphosulfolactate synthase family.</text>
</comment>
<dbReference type="InterPro" id="IPR013785">
    <property type="entry name" value="Aldolase_TIM"/>
</dbReference>
<sequence length="261" mass="29140">MNDHGLTLPLRNEKPRDCGITILIDNGIPLNFFKDTVNSAAPYIDFVKFGRGTSVVSRHLEEKIDHLRQNGIAFFFGGTLFEKFASQGKTDRYVQYCRRFECEYVEISNGTLPLSNPEKCRYIAEFSKDFKVLSEVGSKDTAKSMADTPALWLESISQDLEAGAYKVMTEARESGTSGIYNGDGEIREEMFAAILDSGIPRDSFIFEAPNKQLQAFFIHHLGPDANLANIPFSDALALETLRLGLRSDTFFIGGDSHERNG</sequence>
<reference evidence="4" key="2">
    <citation type="submission" date="2015-01" db="EMBL/GenBank/DDBJ databases">
        <title>Comparative genome analysis of Bacillus coagulans HM-08, Clostridium butyricum HM-68, Bacillus subtilis HM-66 and Bacillus paralicheniformis BL-09.</title>
        <authorList>
            <person name="Zhang H."/>
        </authorList>
    </citation>
    <scope>NUCLEOTIDE SEQUENCE [LARGE SCALE GENOMIC DNA]</scope>
    <source>
        <strain evidence="4">HM-08</strain>
    </source>
</reference>
<dbReference type="EMBL" id="CP010525">
    <property type="protein sequence ID" value="AJO23036.1"/>
    <property type="molecule type" value="Genomic_DNA"/>
</dbReference>